<feature type="region of interest" description="Disordered" evidence="1">
    <location>
        <begin position="53"/>
        <end position="101"/>
    </location>
</feature>
<protein>
    <submittedName>
        <fullName evidence="2">Unannotated protein</fullName>
    </submittedName>
</protein>
<name>A0A6J6X5A1_9ZZZZ</name>
<organism evidence="2">
    <name type="scientific">freshwater metagenome</name>
    <dbReference type="NCBI Taxonomy" id="449393"/>
    <lineage>
        <taxon>unclassified sequences</taxon>
        <taxon>metagenomes</taxon>
        <taxon>ecological metagenomes</taxon>
    </lineage>
</organism>
<feature type="compositionally biased region" description="Acidic residues" evidence="1">
    <location>
        <begin position="66"/>
        <end position="101"/>
    </location>
</feature>
<evidence type="ECO:0000256" key="1">
    <source>
        <dbReference type="SAM" id="MobiDB-lite"/>
    </source>
</evidence>
<sequence>MPVCNCCPNFISPGVARCENCAEPAGTLFDCPVCGSEVLEGETFCHRCNSYISADGKRGGDTPMADFDEPGLEGDGYEDQDEFEEEEEEQDSDSDEDDESY</sequence>
<accession>A0A6J6X5A1</accession>
<dbReference type="EMBL" id="CAFAAM010000005">
    <property type="protein sequence ID" value="CAB4792550.1"/>
    <property type="molecule type" value="Genomic_DNA"/>
</dbReference>
<evidence type="ECO:0000313" key="2">
    <source>
        <dbReference type="EMBL" id="CAB4792550.1"/>
    </source>
</evidence>
<dbReference type="AlphaFoldDB" id="A0A6J6X5A1"/>
<reference evidence="2" key="1">
    <citation type="submission" date="2020-05" db="EMBL/GenBank/DDBJ databases">
        <authorList>
            <person name="Chiriac C."/>
            <person name="Salcher M."/>
            <person name="Ghai R."/>
            <person name="Kavagutti S V."/>
        </authorList>
    </citation>
    <scope>NUCLEOTIDE SEQUENCE</scope>
</reference>
<proteinExistence type="predicted"/>
<gene>
    <name evidence="2" type="ORF">UFOPK3010_00083</name>
</gene>